<dbReference type="RefSeq" id="WP_244760851.1">
    <property type="nucleotide sequence ID" value="NZ_JALJCJ010000002.1"/>
</dbReference>
<proteinExistence type="predicted"/>
<dbReference type="Proteomes" id="UP001177080">
    <property type="component" value="Unassembled WGS sequence"/>
</dbReference>
<dbReference type="Pfam" id="PF23812">
    <property type="entry name" value="Phage_TAC_18"/>
    <property type="match status" value="1"/>
</dbReference>
<name>A0ABT8XIQ4_9HYPH</name>
<comment type="caution">
    <text evidence="1">The sequence shown here is derived from an EMBL/GenBank/DDBJ whole genome shotgun (WGS) entry which is preliminary data.</text>
</comment>
<protein>
    <submittedName>
        <fullName evidence="1">Uncharacterized protein</fullName>
    </submittedName>
</protein>
<gene>
    <name evidence="1" type="ORF">GB928_018735</name>
</gene>
<dbReference type="InterPro" id="IPR056919">
    <property type="entry name" value="Phage_TAC_18"/>
</dbReference>
<reference evidence="1" key="1">
    <citation type="submission" date="2022-04" db="EMBL/GenBank/DDBJ databases">
        <title>Shinella lacus sp. nov., a novel member of the genus Shinella from water.</title>
        <authorList>
            <person name="Deng Y."/>
        </authorList>
    </citation>
    <scope>NUCLEOTIDE SEQUENCE</scope>
    <source>
        <strain evidence="1">JCM 31239</strain>
    </source>
</reference>
<evidence type="ECO:0000313" key="1">
    <source>
        <dbReference type="EMBL" id="MDO6123229.1"/>
    </source>
</evidence>
<keyword evidence="2" id="KW-1185">Reference proteome</keyword>
<accession>A0ABT8XIQ4</accession>
<dbReference type="EMBL" id="WHSC02000007">
    <property type="protein sequence ID" value="MDO6123229.1"/>
    <property type="molecule type" value="Genomic_DNA"/>
</dbReference>
<evidence type="ECO:0000313" key="2">
    <source>
        <dbReference type="Proteomes" id="UP001177080"/>
    </source>
</evidence>
<sequence length="121" mass="13412">MNLEKLLCAELKRQLEAKGACVMQVPAGGELLWRWFLDLSRTRRAGLAGPEPISYGEIEAYARSTCWPVEPRHIAVLRAMDEVWMEYAREKTTPAPEGVKTLPPISTTPLTAGMLDVMLGG</sequence>
<organism evidence="1 2">
    <name type="scientific">Shinella curvata</name>
    <dbReference type="NCBI Taxonomy" id="1817964"/>
    <lineage>
        <taxon>Bacteria</taxon>
        <taxon>Pseudomonadati</taxon>
        <taxon>Pseudomonadota</taxon>
        <taxon>Alphaproteobacteria</taxon>
        <taxon>Hyphomicrobiales</taxon>
        <taxon>Rhizobiaceae</taxon>
        <taxon>Shinella</taxon>
    </lineage>
</organism>